<gene>
    <name evidence="11" type="ORF">ABID52_000021</name>
</gene>
<evidence type="ECO:0000259" key="9">
    <source>
        <dbReference type="Pfam" id="PF21082"/>
    </source>
</evidence>
<keyword evidence="4 7" id="KW-0812">Transmembrane</keyword>
<reference evidence="11 12" key="1">
    <citation type="submission" date="2024-06" db="EMBL/GenBank/DDBJ databases">
        <title>Genomic Encyclopedia of Type Strains, Phase IV (KMG-IV): sequencing the most valuable type-strain genomes for metagenomic binning, comparative biology and taxonomic classification.</title>
        <authorList>
            <person name="Goeker M."/>
        </authorList>
    </citation>
    <scope>NUCLEOTIDE SEQUENCE [LARGE SCALE GENOMIC DNA]</scope>
    <source>
        <strain evidence="11 12">DSM 100124</strain>
    </source>
</reference>
<evidence type="ECO:0000259" key="8">
    <source>
        <dbReference type="Pfam" id="PF00924"/>
    </source>
</evidence>
<keyword evidence="3" id="KW-1003">Cell membrane</keyword>
<comment type="caution">
    <text evidence="11">The sequence shown here is derived from an EMBL/GenBank/DDBJ whole genome shotgun (WGS) entry which is preliminary data.</text>
</comment>
<evidence type="ECO:0000313" key="12">
    <source>
        <dbReference type="Proteomes" id="UP001549097"/>
    </source>
</evidence>
<feature type="transmembrane region" description="Helical" evidence="7">
    <location>
        <begin position="101"/>
        <end position="123"/>
    </location>
</feature>
<dbReference type="PANTHER" id="PTHR30460:SF0">
    <property type="entry name" value="MODERATE CONDUCTANCE MECHANOSENSITIVE CHANNEL YBIO"/>
    <property type="match status" value="1"/>
</dbReference>
<dbReference type="EMBL" id="JBEPMP010000001">
    <property type="protein sequence ID" value="MET3726440.1"/>
    <property type="molecule type" value="Genomic_DNA"/>
</dbReference>
<dbReference type="InterPro" id="IPR023408">
    <property type="entry name" value="MscS_beta-dom_sf"/>
</dbReference>
<sequence>MAGANLPETAEKAVTFFSDKEWWTGIATTSVKIVGIIILAIIFKYIVKAAIANVFKVRLKSPLRLSERRENTLFRLLDNVASYVIYFVAILTILTEFGVDIKAILAGAGVVGLAIGFGAQSLVKDIITGFFIIFENQFSVGDTVRITNFEGTVEEIGLRTTKIKSWTGELHILPNSSITEVTNFSVHNSIAVVDLSIAYEEDIDKAQKIIEDVVKNAKPNYPEMVKEPEVLGVQMLGASEVVIRVTAEVLPMTHFKIARELRKTLKHELEVAGIEIPYPKMVTYQKEPVPKENK</sequence>
<evidence type="ECO:0000256" key="1">
    <source>
        <dbReference type="ARBA" id="ARBA00004651"/>
    </source>
</evidence>
<dbReference type="SUPFAM" id="SSF82689">
    <property type="entry name" value="Mechanosensitive channel protein MscS (YggB), C-terminal domain"/>
    <property type="match status" value="1"/>
</dbReference>
<feature type="domain" description="Mechanosensitive ion channel transmembrane helices 2/3" evidence="10">
    <location>
        <begin position="79"/>
        <end position="120"/>
    </location>
</feature>
<dbReference type="Proteomes" id="UP001549097">
    <property type="component" value="Unassembled WGS sequence"/>
</dbReference>
<dbReference type="InterPro" id="IPR049278">
    <property type="entry name" value="MS_channel_C"/>
</dbReference>
<dbReference type="InterPro" id="IPR010920">
    <property type="entry name" value="LSM_dom_sf"/>
</dbReference>
<evidence type="ECO:0000256" key="7">
    <source>
        <dbReference type="SAM" id="Phobius"/>
    </source>
</evidence>
<dbReference type="Gene3D" id="3.30.70.100">
    <property type="match status" value="1"/>
</dbReference>
<dbReference type="InterPro" id="IPR011066">
    <property type="entry name" value="MscS_channel_C_sf"/>
</dbReference>
<evidence type="ECO:0000256" key="4">
    <source>
        <dbReference type="ARBA" id="ARBA00022692"/>
    </source>
</evidence>
<dbReference type="SUPFAM" id="SSF82861">
    <property type="entry name" value="Mechanosensitive channel protein MscS (YggB), transmembrane region"/>
    <property type="match status" value="1"/>
</dbReference>
<keyword evidence="6 7" id="KW-0472">Membrane</keyword>
<feature type="domain" description="Mechanosensitive ion channel MscS" evidence="8">
    <location>
        <begin position="122"/>
        <end position="185"/>
    </location>
</feature>
<keyword evidence="5 7" id="KW-1133">Transmembrane helix</keyword>
<evidence type="ECO:0000313" key="11">
    <source>
        <dbReference type="EMBL" id="MET3726440.1"/>
    </source>
</evidence>
<dbReference type="Pfam" id="PF21082">
    <property type="entry name" value="MS_channel_3rd"/>
    <property type="match status" value="1"/>
</dbReference>
<dbReference type="Gene3D" id="1.10.287.1260">
    <property type="match status" value="1"/>
</dbReference>
<proteinExistence type="inferred from homology"/>
<comment type="similarity">
    <text evidence="2">Belongs to the MscS (TC 1.A.23) family.</text>
</comment>
<dbReference type="Pfam" id="PF00924">
    <property type="entry name" value="MS_channel_2nd"/>
    <property type="match status" value="1"/>
</dbReference>
<name>A0ABV2LCW7_9BACL</name>
<evidence type="ECO:0000256" key="3">
    <source>
        <dbReference type="ARBA" id="ARBA00022475"/>
    </source>
</evidence>
<evidence type="ECO:0000256" key="2">
    <source>
        <dbReference type="ARBA" id="ARBA00008017"/>
    </source>
</evidence>
<feature type="transmembrane region" description="Helical" evidence="7">
    <location>
        <begin position="33"/>
        <end position="55"/>
    </location>
</feature>
<accession>A0ABV2LCW7</accession>
<dbReference type="InterPro" id="IPR006685">
    <property type="entry name" value="MscS_channel_2nd"/>
</dbReference>
<comment type="subcellular location">
    <subcellularLocation>
        <location evidence="1">Cell membrane</location>
        <topology evidence="1">Multi-pass membrane protein</topology>
    </subcellularLocation>
</comment>
<feature type="domain" description="Mechanosensitive ion channel MscS C-terminal" evidence="9">
    <location>
        <begin position="192"/>
        <end position="276"/>
    </location>
</feature>
<dbReference type="SUPFAM" id="SSF50182">
    <property type="entry name" value="Sm-like ribonucleoproteins"/>
    <property type="match status" value="1"/>
</dbReference>
<dbReference type="InterPro" id="IPR011014">
    <property type="entry name" value="MscS_channel_TM-2"/>
</dbReference>
<evidence type="ECO:0000256" key="6">
    <source>
        <dbReference type="ARBA" id="ARBA00023136"/>
    </source>
</evidence>
<evidence type="ECO:0000256" key="5">
    <source>
        <dbReference type="ARBA" id="ARBA00022989"/>
    </source>
</evidence>
<protein>
    <submittedName>
        <fullName evidence="11">Small conductance mechanosensitive channel</fullName>
    </submittedName>
</protein>
<organism evidence="11 12">
    <name type="scientific">Fictibacillus halophilus</name>
    <dbReference type="NCBI Taxonomy" id="1610490"/>
    <lineage>
        <taxon>Bacteria</taxon>
        <taxon>Bacillati</taxon>
        <taxon>Bacillota</taxon>
        <taxon>Bacilli</taxon>
        <taxon>Bacillales</taxon>
        <taxon>Fictibacillaceae</taxon>
        <taxon>Fictibacillus</taxon>
    </lineage>
</organism>
<keyword evidence="12" id="KW-1185">Reference proteome</keyword>
<dbReference type="Pfam" id="PF21088">
    <property type="entry name" value="MS_channel_1st"/>
    <property type="match status" value="1"/>
</dbReference>
<feature type="transmembrane region" description="Helical" evidence="7">
    <location>
        <begin position="76"/>
        <end position="95"/>
    </location>
</feature>
<dbReference type="RefSeq" id="WP_198768839.1">
    <property type="nucleotide sequence ID" value="NZ_JAEACF010000001.1"/>
</dbReference>
<evidence type="ECO:0000259" key="10">
    <source>
        <dbReference type="Pfam" id="PF21088"/>
    </source>
</evidence>
<dbReference type="PANTHER" id="PTHR30460">
    <property type="entry name" value="MODERATE CONDUCTANCE MECHANOSENSITIVE CHANNEL YBIO"/>
    <property type="match status" value="1"/>
</dbReference>
<dbReference type="InterPro" id="IPR049142">
    <property type="entry name" value="MS_channel_1st"/>
</dbReference>
<dbReference type="InterPro" id="IPR045276">
    <property type="entry name" value="YbiO_bact"/>
</dbReference>
<dbReference type="Gene3D" id="2.30.30.60">
    <property type="match status" value="1"/>
</dbReference>